<dbReference type="PANTHER" id="PTHR43180">
    <property type="entry name" value="3-OXOACYL-(ACYL-CARRIER-PROTEIN) REDUCTASE (AFU_ORTHOLOGUE AFUA_6G11210)"/>
    <property type="match status" value="1"/>
</dbReference>
<dbReference type="AlphaFoldDB" id="A0A937RK24"/>
<evidence type="ECO:0000313" key="5">
    <source>
        <dbReference type="EMBL" id="MBL7627371.1"/>
    </source>
</evidence>
<evidence type="ECO:0000256" key="4">
    <source>
        <dbReference type="RuleBase" id="RU000363"/>
    </source>
</evidence>
<dbReference type="EMBL" id="JAEACQ010000160">
    <property type="protein sequence ID" value="MBL7627371.1"/>
    <property type="molecule type" value="Genomic_DNA"/>
</dbReference>
<dbReference type="PRINTS" id="PR00080">
    <property type="entry name" value="SDRFAMILY"/>
</dbReference>
<accession>A0A937RK24</accession>
<reference evidence="5" key="1">
    <citation type="submission" date="2020-12" db="EMBL/GenBank/DDBJ databases">
        <title>Genomic characterization of non-nitrogen-fixing Frankia strains.</title>
        <authorList>
            <person name="Carlos-Shanley C."/>
            <person name="Guerra T."/>
            <person name="Hahn D."/>
        </authorList>
    </citation>
    <scope>NUCLEOTIDE SEQUENCE</scope>
    <source>
        <strain evidence="5">CN6</strain>
    </source>
</reference>
<evidence type="ECO:0000313" key="6">
    <source>
        <dbReference type="Proteomes" id="UP000604475"/>
    </source>
</evidence>
<dbReference type="Gene3D" id="3.40.50.720">
    <property type="entry name" value="NAD(P)-binding Rossmann-like Domain"/>
    <property type="match status" value="1"/>
</dbReference>
<name>A0A937RK24_9ACTN</name>
<dbReference type="PANTHER" id="PTHR43180:SF66">
    <property type="entry name" value="SHORT-CHAIN DEHYDROGENASE_REDUCTASE FAMILY PROTEIN"/>
    <property type="match status" value="1"/>
</dbReference>
<protein>
    <submittedName>
        <fullName evidence="5">Mycofactocin-coupled SDR family oxidoreductase</fullName>
    </submittedName>
</protein>
<evidence type="ECO:0000256" key="1">
    <source>
        <dbReference type="ARBA" id="ARBA00006484"/>
    </source>
</evidence>
<proteinExistence type="inferred from homology"/>
<organism evidence="5 6">
    <name type="scientific">Frankia nepalensis</name>
    <dbReference type="NCBI Taxonomy" id="1836974"/>
    <lineage>
        <taxon>Bacteria</taxon>
        <taxon>Bacillati</taxon>
        <taxon>Actinomycetota</taxon>
        <taxon>Actinomycetes</taxon>
        <taxon>Frankiales</taxon>
        <taxon>Frankiaceae</taxon>
        <taxon>Frankia</taxon>
    </lineage>
</organism>
<keyword evidence="2" id="KW-0560">Oxidoreductase</keyword>
<dbReference type="NCBIfam" id="TIGR03971">
    <property type="entry name" value="SDR_subfam_1"/>
    <property type="match status" value="1"/>
</dbReference>
<evidence type="ECO:0000256" key="2">
    <source>
        <dbReference type="ARBA" id="ARBA00023002"/>
    </source>
</evidence>
<comment type="caution">
    <text evidence="5">The sequence shown here is derived from an EMBL/GenBank/DDBJ whole genome shotgun (WGS) entry which is preliminary data.</text>
</comment>
<comment type="similarity">
    <text evidence="1 4">Belongs to the short-chain dehydrogenases/reductases (SDR) family.</text>
</comment>
<dbReference type="RefSeq" id="WP_203003531.1">
    <property type="nucleotide sequence ID" value="NZ_JADWYU010000099.1"/>
</dbReference>
<keyword evidence="6" id="KW-1185">Reference proteome</keyword>
<dbReference type="InterPro" id="IPR023985">
    <property type="entry name" value="SDR_subfam_1"/>
</dbReference>
<dbReference type="FunFam" id="3.40.50.720:FF:000084">
    <property type="entry name" value="Short-chain dehydrogenase reductase"/>
    <property type="match status" value="1"/>
</dbReference>
<dbReference type="PRINTS" id="PR00081">
    <property type="entry name" value="GDHRDH"/>
</dbReference>
<dbReference type="SUPFAM" id="SSF51735">
    <property type="entry name" value="NAD(P)-binding Rossmann-fold domains"/>
    <property type="match status" value="1"/>
</dbReference>
<sequence length="279" mass="29151">MGRVEGKVALITGAARGQGRSHAIALAREGADIIAVDLFEQIDEVPYPMAVKEDLATTVREVEALGRRIVAREADVRDLEALAAVVGEGVAELGRLDIVCANAGITGPYAPAASAADRVRIFRAVVDVNLTGVYITIEASKQAIIDGGNGGSIIITSSLAGLRTLGAGGGYTEAKHGLVGLMRGAAHELAPHLIRVNSIHPSNVATPMIINEMAFRTIRPDKEAPTQDDLGEVLGLMNLMPVPFLESSDISNAVLFLASDESRYITGVTLPLDAGAAIK</sequence>
<evidence type="ECO:0000256" key="3">
    <source>
        <dbReference type="ARBA" id="ARBA00023027"/>
    </source>
</evidence>
<dbReference type="NCBIfam" id="NF009467">
    <property type="entry name" value="PRK12826.1-3"/>
    <property type="match status" value="1"/>
</dbReference>
<dbReference type="GO" id="GO:0016491">
    <property type="term" value="F:oxidoreductase activity"/>
    <property type="evidence" value="ECO:0007669"/>
    <property type="project" value="UniProtKB-KW"/>
</dbReference>
<keyword evidence="3" id="KW-0520">NAD</keyword>
<dbReference type="Pfam" id="PF00106">
    <property type="entry name" value="adh_short"/>
    <property type="match status" value="1"/>
</dbReference>
<dbReference type="Proteomes" id="UP000604475">
    <property type="component" value="Unassembled WGS sequence"/>
</dbReference>
<dbReference type="InterPro" id="IPR036291">
    <property type="entry name" value="NAD(P)-bd_dom_sf"/>
</dbReference>
<gene>
    <name evidence="5" type="ORF">I7412_09355</name>
</gene>
<dbReference type="CDD" id="cd05233">
    <property type="entry name" value="SDR_c"/>
    <property type="match status" value="1"/>
</dbReference>
<dbReference type="InterPro" id="IPR002347">
    <property type="entry name" value="SDR_fam"/>
</dbReference>